<evidence type="ECO:0000256" key="15">
    <source>
        <dbReference type="PROSITE-ProRule" id="PRU01319"/>
    </source>
</evidence>
<keyword evidence="8 14" id="KW-0963">Cytoplasm</keyword>
<organism evidence="18 19">
    <name type="scientific">Pseudoxanthomonas sacheonensis</name>
    <dbReference type="NCBI Taxonomy" id="443615"/>
    <lineage>
        <taxon>Bacteria</taxon>
        <taxon>Pseudomonadati</taxon>
        <taxon>Pseudomonadota</taxon>
        <taxon>Gammaproteobacteria</taxon>
        <taxon>Lysobacterales</taxon>
        <taxon>Lysobacteraceae</taxon>
        <taxon>Pseudoxanthomonas</taxon>
    </lineage>
</organism>
<dbReference type="PANTHER" id="PTHR10954:SF18">
    <property type="entry name" value="RIBONUCLEASE HII"/>
    <property type="match status" value="1"/>
</dbReference>
<evidence type="ECO:0000256" key="1">
    <source>
        <dbReference type="ARBA" id="ARBA00000077"/>
    </source>
</evidence>
<evidence type="ECO:0000313" key="19">
    <source>
        <dbReference type="Proteomes" id="UP001254759"/>
    </source>
</evidence>
<dbReference type="EMBL" id="JAVDTT010000001">
    <property type="protein sequence ID" value="MDR6840187.1"/>
    <property type="molecule type" value="Genomic_DNA"/>
</dbReference>
<keyword evidence="10 14" id="KW-0479">Metal-binding</keyword>
<name>A0ABU1RN35_9GAMM</name>
<evidence type="ECO:0000256" key="12">
    <source>
        <dbReference type="ARBA" id="ARBA00022801"/>
    </source>
</evidence>
<dbReference type="HAMAP" id="MF_00052_B">
    <property type="entry name" value="RNase_HII_B"/>
    <property type="match status" value="1"/>
</dbReference>
<evidence type="ECO:0000256" key="8">
    <source>
        <dbReference type="ARBA" id="ARBA00022490"/>
    </source>
</evidence>
<dbReference type="InterPro" id="IPR012337">
    <property type="entry name" value="RNaseH-like_sf"/>
</dbReference>
<dbReference type="GO" id="GO:0004523">
    <property type="term" value="F:RNA-DNA hybrid ribonuclease activity"/>
    <property type="evidence" value="ECO:0007669"/>
    <property type="project" value="UniProtKB-EC"/>
</dbReference>
<comment type="cofactor">
    <cofactor evidence="14 15">
        <name>Mn(2+)</name>
        <dbReference type="ChEBI" id="CHEBI:29035"/>
    </cofactor>
    <cofactor evidence="14 15">
        <name>Mg(2+)</name>
        <dbReference type="ChEBI" id="CHEBI:18420"/>
    </cofactor>
    <text evidence="14 15">Manganese or magnesium. Binds 1 divalent metal ion per monomer in the absence of substrate. May bind a second metal ion after substrate binding.</text>
</comment>
<reference evidence="18 19" key="1">
    <citation type="submission" date="2023-07" db="EMBL/GenBank/DDBJ databases">
        <title>Sorghum-associated microbial communities from plants grown in Nebraska, USA.</title>
        <authorList>
            <person name="Schachtman D."/>
        </authorList>
    </citation>
    <scope>NUCLEOTIDE SEQUENCE [LARGE SCALE GENOMIC DNA]</scope>
    <source>
        <strain evidence="18 19">BE107</strain>
    </source>
</reference>
<comment type="subcellular location">
    <subcellularLocation>
        <location evidence="4 14">Cytoplasm</location>
    </subcellularLocation>
</comment>
<dbReference type="Pfam" id="PF01351">
    <property type="entry name" value="RNase_HII"/>
    <property type="match status" value="1"/>
</dbReference>
<evidence type="ECO:0000259" key="17">
    <source>
        <dbReference type="PROSITE" id="PS51975"/>
    </source>
</evidence>
<evidence type="ECO:0000256" key="9">
    <source>
        <dbReference type="ARBA" id="ARBA00022722"/>
    </source>
</evidence>
<evidence type="ECO:0000256" key="5">
    <source>
        <dbReference type="ARBA" id="ARBA00007383"/>
    </source>
</evidence>
<dbReference type="EC" id="3.1.26.4" evidence="6 14"/>
<evidence type="ECO:0000256" key="10">
    <source>
        <dbReference type="ARBA" id="ARBA00022723"/>
    </source>
</evidence>
<evidence type="ECO:0000256" key="13">
    <source>
        <dbReference type="ARBA" id="ARBA00023211"/>
    </source>
</evidence>
<dbReference type="SUPFAM" id="SSF53098">
    <property type="entry name" value="Ribonuclease H-like"/>
    <property type="match status" value="1"/>
</dbReference>
<dbReference type="NCBIfam" id="NF000595">
    <property type="entry name" value="PRK00015.1-3"/>
    <property type="match status" value="1"/>
</dbReference>
<evidence type="ECO:0000256" key="7">
    <source>
        <dbReference type="ARBA" id="ARBA00019179"/>
    </source>
</evidence>
<dbReference type="Proteomes" id="UP001254759">
    <property type="component" value="Unassembled WGS sequence"/>
</dbReference>
<evidence type="ECO:0000256" key="16">
    <source>
        <dbReference type="RuleBase" id="RU003515"/>
    </source>
</evidence>
<keyword evidence="19" id="KW-1185">Reference proteome</keyword>
<comment type="function">
    <text evidence="3 14 16">Endonuclease that specifically degrades the RNA of RNA-DNA hybrids.</text>
</comment>
<dbReference type="Gene3D" id="3.30.420.10">
    <property type="entry name" value="Ribonuclease H-like superfamily/Ribonuclease H"/>
    <property type="match status" value="1"/>
</dbReference>
<comment type="catalytic activity">
    <reaction evidence="1 14 15 16">
        <text>Endonucleolytic cleavage to 5'-phosphomonoester.</text>
        <dbReference type="EC" id="3.1.26.4"/>
    </reaction>
</comment>
<comment type="cofactor">
    <cofactor evidence="2">
        <name>Mg(2+)</name>
        <dbReference type="ChEBI" id="CHEBI:18420"/>
    </cofactor>
</comment>
<accession>A0ABU1RN35</accession>
<evidence type="ECO:0000256" key="3">
    <source>
        <dbReference type="ARBA" id="ARBA00004065"/>
    </source>
</evidence>
<evidence type="ECO:0000256" key="2">
    <source>
        <dbReference type="ARBA" id="ARBA00001946"/>
    </source>
</evidence>
<dbReference type="PANTHER" id="PTHR10954">
    <property type="entry name" value="RIBONUCLEASE H2 SUBUNIT A"/>
    <property type="match status" value="1"/>
</dbReference>
<dbReference type="InterPro" id="IPR022898">
    <property type="entry name" value="RNase_HII"/>
</dbReference>
<dbReference type="InterPro" id="IPR001352">
    <property type="entry name" value="RNase_HII/HIII"/>
</dbReference>
<evidence type="ECO:0000313" key="18">
    <source>
        <dbReference type="EMBL" id="MDR6840187.1"/>
    </source>
</evidence>
<keyword evidence="11 14" id="KW-0255">Endonuclease</keyword>
<protein>
    <recommendedName>
        <fullName evidence="7 14">Ribonuclease HII</fullName>
        <shortName evidence="14">RNase HII</shortName>
        <ecNumber evidence="6 14">3.1.26.4</ecNumber>
    </recommendedName>
</protein>
<dbReference type="PROSITE" id="PS51975">
    <property type="entry name" value="RNASE_H_2"/>
    <property type="match status" value="1"/>
</dbReference>
<gene>
    <name evidence="14" type="primary">rnhB</name>
    <name evidence="18" type="ORF">J2W94_000451</name>
</gene>
<evidence type="ECO:0000256" key="14">
    <source>
        <dbReference type="HAMAP-Rule" id="MF_00052"/>
    </source>
</evidence>
<evidence type="ECO:0000256" key="4">
    <source>
        <dbReference type="ARBA" id="ARBA00004496"/>
    </source>
</evidence>
<sequence length="223" mass="23861">MSQHSLFPASTLAQPPVLVAGVDEAGRGPLAGPVAVAAVVFDPARPRINGLDDSKQLTAARREALYSRIVERALAWRVVLVEVDEIDRLNIYQATMLGMRLAVEGVAHVAGLARIDGNALPKGLPCRAEALVGGDRLDRSIMAASILAKVTRDRLMVALHDEFPAYGFAVHKGYATPSHLAALTEHGPCAQHRRSFMPVRRAMGALHQSPTCLPDPLTVACPD</sequence>
<feature type="binding site" evidence="14 15">
    <location>
        <position position="116"/>
    </location>
    <ligand>
        <name>a divalent metal cation</name>
        <dbReference type="ChEBI" id="CHEBI:60240"/>
    </ligand>
</feature>
<proteinExistence type="inferred from homology"/>
<feature type="domain" description="RNase H type-2" evidence="17">
    <location>
        <begin position="17"/>
        <end position="208"/>
    </location>
</feature>
<keyword evidence="12 14" id="KW-0378">Hydrolase</keyword>
<comment type="caution">
    <text evidence="18">The sequence shown here is derived from an EMBL/GenBank/DDBJ whole genome shotgun (WGS) entry which is preliminary data.</text>
</comment>
<dbReference type="InterPro" id="IPR024567">
    <property type="entry name" value="RNase_HII/HIII_dom"/>
</dbReference>
<evidence type="ECO:0000256" key="11">
    <source>
        <dbReference type="ARBA" id="ARBA00022759"/>
    </source>
</evidence>
<comment type="similarity">
    <text evidence="5 14 16">Belongs to the RNase HII family.</text>
</comment>
<feature type="binding site" evidence="14 15">
    <location>
        <position position="24"/>
    </location>
    <ligand>
        <name>a divalent metal cation</name>
        <dbReference type="ChEBI" id="CHEBI:60240"/>
    </ligand>
</feature>
<dbReference type="InterPro" id="IPR036397">
    <property type="entry name" value="RNaseH_sf"/>
</dbReference>
<feature type="binding site" evidence="14 15">
    <location>
        <position position="23"/>
    </location>
    <ligand>
        <name>a divalent metal cation</name>
        <dbReference type="ChEBI" id="CHEBI:60240"/>
    </ligand>
</feature>
<dbReference type="CDD" id="cd07182">
    <property type="entry name" value="RNase_HII_bacteria_HII_like"/>
    <property type="match status" value="1"/>
</dbReference>
<keyword evidence="9 14" id="KW-0540">Nuclease</keyword>
<evidence type="ECO:0000256" key="6">
    <source>
        <dbReference type="ARBA" id="ARBA00012180"/>
    </source>
</evidence>
<keyword evidence="13 14" id="KW-0464">Manganese</keyword>